<feature type="domain" description="TRAP C4-dicarboxylate transport system permease DctM subunit" evidence="8">
    <location>
        <begin position="5"/>
        <end position="410"/>
    </location>
</feature>
<evidence type="ECO:0000259" key="8">
    <source>
        <dbReference type="Pfam" id="PF06808"/>
    </source>
</evidence>
<keyword evidence="6 7" id="KW-0472">Membrane</keyword>
<feature type="transmembrane region" description="Helical" evidence="7">
    <location>
        <begin position="365"/>
        <end position="385"/>
    </location>
</feature>
<dbReference type="GO" id="GO:0022857">
    <property type="term" value="F:transmembrane transporter activity"/>
    <property type="evidence" value="ECO:0007669"/>
    <property type="project" value="TreeGrafter"/>
</dbReference>
<dbReference type="InterPro" id="IPR004681">
    <property type="entry name" value="TRAP_DctM"/>
</dbReference>
<feature type="transmembrane region" description="Helical" evidence="7">
    <location>
        <begin position="167"/>
        <end position="189"/>
    </location>
</feature>
<feature type="transmembrane region" description="Helical" evidence="7">
    <location>
        <begin position="308"/>
        <end position="326"/>
    </location>
</feature>
<evidence type="ECO:0000256" key="7">
    <source>
        <dbReference type="SAM" id="Phobius"/>
    </source>
</evidence>
<dbReference type="PIRSF" id="PIRSF006066">
    <property type="entry name" value="HI0050"/>
    <property type="match status" value="1"/>
</dbReference>
<keyword evidence="4 7" id="KW-0812">Transmembrane</keyword>
<evidence type="ECO:0000256" key="4">
    <source>
        <dbReference type="ARBA" id="ARBA00022692"/>
    </source>
</evidence>
<organism evidence="9 10">
    <name type="scientific">Enterocloster aldenensis</name>
    <dbReference type="NCBI Taxonomy" id="358742"/>
    <lineage>
        <taxon>Bacteria</taxon>
        <taxon>Bacillati</taxon>
        <taxon>Bacillota</taxon>
        <taxon>Clostridia</taxon>
        <taxon>Lachnospirales</taxon>
        <taxon>Lachnospiraceae</taxon>
        <taxon>Enterocloster</taxon>
    </lineage>
</organism>
<feature type="transmembrane region" description="Helical" evidence="7">
    <location>
        <begin position="338"/>
        <end position="359"/>
    </location>
</feature>
<dbReference type="RefSeq" id="WP_117562616.1">
    <property type="nucleotide sequence ID" value="NZ_JAKNGE010000041.1"/>
</dbReference>
<name>A0AAW5C3E6_9FIRM</name>
<evidence type="ECO:0000313" key="10">
    <source>
        <dbReference type="Proteomes" id="UP001299608"/>
    </source>
</evidence>
<evidence type="ECO:0000256" key="2">
    <source>
        <dbReference type="ARBA" id="ARBA00022475"/>
    </source>
</evidence>
<evidence type="ECO:0000313" key="9">
    <source>
        <dbReference type="EMBL" id="MCG4748637.1"/>
    </source>
</evidence>
<dbReference type="InterPro" id="IPR010656">
    <property type="entry name" value="DctM"/>
</dbReference>
<keyword evidence="2" id="KW-1003">Cell membrane</keyword>
<sequence>MLILFGLFFLLLLMGASIAMSMFISSVAFMVVYGLPLELIAQRLAAGVDSFPLLAVAFFVLAGNIMNQGGITKRIFSFADHLVGHFTGGLAHSNVLASVIFAGMSGSAIADTGGLGAIELQAMKDGGYDDDFSLAVTGASSLIGPVIPPSVPLVIFGVTASVSVGDLFTAGILPGILLAAAMMAVNYCICKNKGYEKRKRATLKEIWNCLKWSFWALLLPVIIRGGIIAGIFTPTEAAVIAVVYGILLGFLYKSITLKELPSVIRQTLDVTVGVLFIIASATLFSWILTFSQIPQTVAVYLMNLTDNPMTALIIVSVILLFIGLFMDITPAIVIMTPVLLPFITALGIDPVMFGIIMVLNLLIGLVTPPVGMVLFVLSGVSGVSIEKISKAIIPYILVSAGVILLIIVYTYLMAVHPGLPVPY</sequence>
<dbReference type="AlphaFoldDB" id="A0AAW5C3E6"/>
<evidence type="ECO:0000256" key="3">
    <source>
        <dbReference type="ARBA" id="ARBA00022519"/>
    </source>
</evidence>
<keyword evidence="5 7" id="KW-1133">Transmembrane helix</keyword>
<dbReference type="PANTHER" id="PTHR33362">
    <property type="entry name" value="SIALIC ACID TRAP TRANSPORTER PERMEASE PROTEIN SIAT-RELATED"/>
    <property type="match status" value="1"/>
</dbReference>
<evidence type="ECO:0000256" key="5">
    <source>
        <dbReference type="ARBA" id="ARBA00022989"/>
    </source>
</evidence>
<dbReference type="EMBL" id="JAKNGE010000041">
    <property type="protein sequence ID" value="MCG4748637.1"/>
    <property type="molecule type" value="Genomic_DNA"/>
</dbReference>
<reference evidence="9" key="1">
    <citation type="submission" date="2022-01" db="EMBL/GenBank/DDBJ databases">
        <title>Collection of gut derived symbiotic bacterial strains cultured from healthy donors.</title>
        <authorList>
            <person name="Lin H."/>
            <person name="Kohout C."/>
            <person name="Waligurski E."/>
            <person name="Pamer E.G."/>
        </authorList>
    </citation>
    <scope>NUCLEOTIDE SEQUENCE</scope>
    <source>
        <strain evidence="9">DFI.6.55</strain>
    </source>
</reference>
<feature type="transmembrane region" description="Helical" evidence="7">
    <location>
        <begin position="45"/>
        <end position="66"/>
    </location>
</feature>
<feature type="transmembrane region" description="Helical" evidence="7">
    <location>
        <begin position="210"/>
        <end position="232"/>
    </location>
</feature>
<feature type="transmembrane region" description="Helical" evidence="7">
    <location>
        <begin position="392"/>
        <end position="414"/>
    </location>
</feature>
<protein>
    <submittedName>
        <fullName evidence="9">TRAP transporter large permease</fullName>
    </submittedName>
</protein>
<proteinExistence type="predicted"/>
<evidence type="ECO:0000256" key="1">
    <source>
        <dbReference type="ARBA" id="ARBA00004429"/>
    </source>
</evidence>
<feature type="transmembrane region" description="Helical" evidence="7">
    <location>
        <begin position="267"/>
        <end position="288"/>
    </location>
</feature>
<dbReference type="PANTHER" id="PTHR33362:SF3">
    <property type="entry name" value="SIALIC ACID TRAP TRANSPORTER PERMEASE PROTEIN SIAT"/>
    <property type="match status" value="1"/>
</dbReference>
<dbReference type="Proteomes" id="UP001299608">
    <property type="component" value="Unassembled WGS sequence"/>
</dbReference>
<comment type="subcellular location">
    <subcellularLocation>
        <location evidence="1">Cell inner membrane</location>
        <topology evidence="1">Multi-pass membrane protein</topology>
    </subcellularLocation>
</comment>
<accession>A0AAW5C3E6</accession>
<gene>
    <name evidence="9" type="ORF">L0N08_24805</name>
</gene>
<feature type="transmembrane region" description="Helical" evidence="7">
    <location>
        <begin position="238"/>
        <end position="255"/>
    </location>
</feature>
<dbReference type="NCBIfam" id="TIGR00786">
    <property type="entry name" value="dctM"/>
    <property type="match status" value="1"/>
</dbReference>
<dbReference type="GO" id="GO:0005886">
    <property type="term" value="C:plasma membrane"/>
    <property type="evidence" value="ECO:0007669"/>
    <property type="project" value="UniProtKB-SubCell"/>
</dbReference>
<dbReference type="Pfam" id="PF06808">
    <property type="entry name" value="DctM"/>
    <property type="match status" value="1"/>
</dbReference>
<comment type="caution">
    <text evidence="9">The sequence shown here is derived from an EMBL/GenBank/DDBJ whole genome shotgun (WGS) entry which is preliminary data.</text>
</comment>
<keyword evidence="3" id="KW-0997">Cell inner membrane</keyword>
<evidence type="ECO:0000256" key="6">
    <source>
        <dbReference type="ARBA" id="ARBA00023136"/>
    </source>
</evidence>